<dbReference type="Proteomes" id="UP000597138">
    <property type="component" value="Unassembled WGS sequence"/>
</dbReference>
<dbReference type="eggNOG" id="ENOG50344ID">
    <property type="taxonomic scope" value="Bacteria"/>
</dbReference>
<comment type="caution">
    <text evidence="2">The sequence shown here is derived from an EMBL/GenBank/DDBJ whole genome shotgun (WGS) entry which is preliminary data.</text>
</comment>
<reference evidence="1" key="4">
    <citation type="submission" date="2024-05" db="EMBL/GenBank/DDBJ databases">
        <authorList>
            <person name="Sun Q."/>
            <person name="Zhou Y."/>
        </authorList>
    </citation>
    <scope>NUCLEOTIDE SEQUENCE</scope>
    <source>
        <strain evidence="1">CGMCC 1.11013</strain>
    </source>
</reference>
<dbReference type="RefSeq" id="WP_035963678.1">
    <property type="nucleotide sequence ID" value="NZ_BMEG01000002.1"/>
</dbReference>
<protein>
    <submittedName>
        <fullName evidence="2">Uncharacterized protein</fullName>
    </submittedName>
</protein>
<reference evidence="2 3" key="2">
    <citation type="submission" date="2014-03" db="EMBL/GenBank/DDBJ databases">
        <title>Draft Genome Sequences of Four Burkholderia Strains.</title>
        <authorList>
            <person name="Liu X.Y."/>
            <person name="Li C.X."/>
            <person name="Xu J.H."/>
        </authorList>
    </citation>
    <scope>NUCLEOTIDE SEQUENCE [LARGE SCALE GENOMIC DNA]</scope>
    <source>
        <strain evidence="2 3">R27</strain>
    </source>
</reference>
<proteinExistence type="predicted"/>
<gene>
    <name evidence="2" type="ORF">BG57_02590</name>
    <name evidence="1" type="ORF">GCM10010985_17830</name>
</gene>
<evidence type="ECO:0000313" key="2">
    <source>
        <dbReference type="EMBL" id="KDR34856.1"/>
    </source>
</evidence>
<dbReference type="OrthoDB" id="8756551at2"/>
<evidence type="ECO:0000313" key="4">
    <source>
        <dbReference type="Proteomes" id="UP000597138"/>
    </source>
</evidence>
<dbReference type="Proteomes" id="UP000027439">
    <property type="component" value="Unassembled WGS sequence"/>
</dbReference>
<dbReference type="AlphaFoldDB" id="A0A069PC21"/>
<evidence type="ECO:0000313" key="3">
    <source>
        <dbReference type="Proteomes" id="UP000027439"/>
    </source>
</evidence>
<dbReference type="EMBL" id="JFHE01000010">
    <property type="protein sequence ID" value="KDR34856.1"/>
    <property type="molecule type" value="Genomic_DNA"/>
</dbReference>
<dbReference type="EMBL" id="BMEG01000002">
    <property type="protein sequence ID" value="GGD64192.1"/>
    <property type="molecule type" value="Genomic_DNA"/>
</dbReference>
<organism evidence="2 3">
    <name type="scientific">Caballeronia grimmiae</name>
    <dbReference type="NCBI Taxonomy" id="1071679"/>
    <lineage>
        <taxon>Bacteria</taxon>
        <taxon>Pseudomonadati</taxon>
        <taxon>Pseudomonadota</taxon>
        <taxon>Betaproteobacteria</taxon>
        <taxon>Burkholderiales</taxon>
        <taxon>Burkholderiaceae</taxon>
        <taxon>Caballeronia</taxon>
    </lineage>
</organism>
<sequence>MSVLSVTDLECSRELDDAAMSAISGGGGALWIFGWITPYISGRQEGFGGVVNIYDITNNFTADQMINQFQSVNVHNSGNGANLNVSPNAASANSAG</sequence>
<reference evidence="1" key="1">
    <citation type="journal article" date="2014" name="Int. J. Syst. Evol. Microbiol.">
        <title>Complete genome of a new Firmicutes species belonging to the dominant human colonic microbiota ('Ruminococcus bicirculans') reveals two chromosomes and a selective capacity to utilize plant glucans.</title>
        <authorList>
            <consortium name="NISC Comparative Sequencing Program"/>
            <person name="Wegmann U."/>
            <person name="Louis P."/>
            <person name="Goesmann A."/>
            <person name="Henrissat B."/>
            <person name="Duncan S.H."/>
            <person name="Flint H.J."/>
        </authorList>
    </citation>
    <scope>NUCLEOTIDE SEQUENCE</scope>
    <source>
        <strain evidence="1">CGMCC 1.11013</strain>
    </source>
</reference>
<reference evidence="4" key="3">
    <citation type="journal article" date="2019" name="Int. J. Syst. Evol. Microbiol.">
        <title>The Global Catalogue of Microorganisms (GCM) 10K type strain sequencing project: providing services to taxonomists for standard genome sequencing and annotation.</title>
        <authorList>
            <consortium name="The Broad Institute Genomics Platform"/>
            <consortium name="The Broad Institute Genome Sequencing Center for Infectious Disease"/>
            <person name="Wu L."/>
            <person name="Ma J."/>
        </authorList>
    </citation>
    <scope>NUCLEOTIDE SEQUENCE [LARGE SCALE GENOMIC DNA]</scope>
    <source>
        <strain evidence="4">CGMCC 1.11013</strain>
    </source>
</reference>
<name>A0A069PC21_9BURK</name>
<keyword evidence="4" id="KW-1185">Reference proteome</keyword>
<evidence type="ECO:0000313" key="1">
    <source>
        <dbReference type="EMBL" id="GGD64192.1"/>
    </source>
</evidence>
<accession>A0A069PC21</accession>